<evidence type="ECO:0000256" key="2">
    <source>
        <dbReference type="ARBA" id="ARBA00022771"/>
    </source>
</evidence>
<keyword evidence="5" id="KW-0812">Transmembrane</keyword>
<accession>A0A2U1IWW7</accession>
<dbReference type="Pfam" id="PF13639">
    <property type="entry name" value="zf-RING_2"/>
    <property type="match status" value="1"/>
</dbReference>
<feature type="transmembrane region" description="Helical" evidence="5">
    <location>
        <begin position="64"/>
        <end position="83"/>
    </location>
</feature>
<evidence type="ECO:0000313" key="9">
    <source>
        <dbReference type="Proteomes" id="UP000245591"/>
    </source>
</evidence>
<evidence type="ECO:0000256" key="1">
    <source>
        <dbReference type="ARBA" id="ARBA00022723"/>
    </source>
</evidence>
<dbReference type="FunFam" id="3.30.40.10:FF:000388">
    <property type="entry name" value="Putative RING zinc finger domain superfamily protein"/>
    <property type="match status" value="1"/>
</dbReference>
<dbReference type="InterPro" id="IPR013083">
    <property type="entry name" value="Znf_RING/FYVE/PHD"/>
</dbReference>
<sequence>MIATKLLYITLFLSLVHCLPIFRYGLDYKFNTERLKLLFYQNKKDVGFTNRFSKRQFNGAANQIVLGILGLGIFLGAILFLFVRHSLYIPRQLYRNTDRGEIMNTILALKKKKPISELDLKSYPVLTMKEYMESINPKIPKKIYKSNSSVLSINPRFDESENKITERPECLICFEEFKDEDLIRVIPCHHLFHRECIDTWLLEQSGFCPTCRLDLRKTSKLENVK</sequence>
<dbReference type="Proteomes" id="UP000245591">
    <property type="component" value="Unassembled WGS sequence"/>
</dbReference>
<protein>
    <recommendedName>
        <fullName evidence="7">RING-type domain-containing protein</fullName>
    </recommendedName>
</protein>
<feature type="domain" description="RING-type" evidence="7">
    <location>
        <begin position="170"/>
        <end position="212"/>
    </location>
</feature>
<keyword evidence="3" id="KW-0862">Zinc</keyword>
<feature type="chain" id="PRO_5015756827" description="RING-type domain-containing protein" evidence="6">
    <location>
        <begin position="19"/>
        <end position="225"/>
    </location>
</feature>
<dbReference type="Gene3D" id="3.30.40.10">
    <property type="entry name" value="Zinc/RING finger domain, C3HC4 (zinc finger)"/>
    <property type="match status" value="1"/>
</dbReference>
<keyword evidence="6" id="KW-0732">Signal</keyword>
<name>A0A2U1IWW7_SMIAN</name>
<comment type="caution">
    <text evidence="8">The sequence shown here is derived from an EMBL/GenBank/DDBJ whole genome shotgun (WGS) entry which is preliminary data.</text>
</comment>
<dbReference type="InterPro" id="IPR001841">
    <property type="entry name" value="Znf_RING"/>
</dbReference>
<keyword evidence="1" id="KW-0479">Metal-binding</keyword>
<dbReference type="PANTHER" id="PTHR45798">
    <property type="entry name" value="RING-H2 FINGER PROTEIN ATL61-RELATED-RELATED"/>
    <property type="match status" value="1"/>
</dbReference>
<feature type="signal peptide" evidence="6">
    <location>
        <begin position="1"/>
        <end position="18"/>
    </location>
</feature>
<evidence type="ECO:0000256" key="6">
    <source>
        <dbReference type="SAM" id="SignalP"/>
    </source>
</evidence>
<dbReference type="PROSITE" id="PS50089">
    <property type="entry name" value="ZF_RING_2"/>
    <property type="match status" value="1"/>
</dbReference>
<evidence type="ECO:0000256" key="5">
    <source>
        <dbReference type="SAM" id="Phobius"/>
    </source>
</evidence>
<proteinExistence type="predicted"/>
<keyword evidence="2 4" id="KW-0863">Zinc-finger</keyword>
<dbReference type="CDD" id="cd16454">
    <property type="entry name" value="RING-H2_PA-TM-RING"/>
    <property type="match status" value="1"/>
</dbReference>
<dbReference type="GO" id="GO:0008270">
    <property type="term" value="F:zinc ion binding"/>
    <property type="evidence" value="ECO:0007669"/>
    <property type="project" value="UniProtKB-KW"/>
</dbReference>
<dbReference type="InterPro" id="IPR052788">
    <property type="entry name" value="RING-type_E3_ligase_ATL"/>
</dbReference>
<dbReference type="SMART" id="SM00184">
    <property type="entry name" value="RING"/>
    <property type="match status" value="1"/>
</dbReference>
<evidence type="ECO:0000313" key="8">
    <source>
        <dbReference type="EMBL" id="PVZ97315.1"/>
    </source>
</evidence>
<evidence type="ECO:0000256" key="3">
    <source>
        <dbReference type="ARBA" id="ARBA00022833"/>
    </source>
</evidence>
<keyword evidence="9" id="KW-1185">Reference proteome</keyword>
<evidence type="ECO:0000256" key="4">
    <source>
        <dbReference type="PROSITE-ProRule" id="PRU00175"/>
    </source>
</evidence>
<dbReference type="EMBL" id="MBFU01000875">
    <property type="protein sequence ID" value="PVZ97315.1"/>
    <property type="molecule type" value="Genomic_DNA"/>
</dbReference>
<dbReference type="SUPFAM" id="SSF57850">
    <property type="entry name" value="RING/U-box"/>
    <property type="match status" value="1"/>
</dbReference>
<dbReference type="AlphaFoldDB" id="A0A2U1IWW7"/>
<reference evidence="8 9" key="1">
    <citation type="journal article" date="2018" name="MBio">
        <title>Comparative Genomics Reveals the Core Gene Toolbox for the Fungus-Insect Symbiosis.</title>
        <authorList>
            <person name="Wang Y."/>
            <person name="Stata M."/>
            <person name="Wang W."/>
            <person name="Stajich J.E."/>
            <person name="White M.M."/>
            <person name="Moncalvo J.M."/>
        </authorList>
    </citation>
    <scope>NUCLEOTIDE SEQUENCE [LARGE SCALE GENOMIC DNA]</scope>
    <source>
        <strain evidence="8 9">AUS-126-30</strain>
    </source>
</reference>
<organism evidence="8 9">
    <name type="scientific">Smittium angustum</name>
    <dbReference type="NCBI Taxonomy" id="133377"/>
    <lineage>
        <taxon>Eukaryota</taxon>
        <taxon>Fungi</taxon>
        <taxon>Fungi incertae sedis</taxon>
        <taxon>Zoopagomycota</taxon>
        <taxon>Kickxellomycotina</taxon>
        <taxon>Harpellomycetes</taxon>
        <taxon>Harpellales</taxon>
        <taxon>Legeriomycetaceae</taxon>
        <taxon>Smittium</taxon>
    </lineage>
</organism>
<gene>
    <name evidence="8" type="ORF">BB558_006744</name>
</gene>
<keyword evidence="5" id="KW-1133">Transmembrane helix</keyword>
<keyword evidence="5" id="KW-0472">Membrane</keyword>
<evidence type="ECO:0000259" key="7">
    <source>
        <dbReference type="PROSITE" id="PS50089"/>
    </source>
</evidence>
<dbReference type="PANTHER" id="PTHR45798:SF97">
    <property type="entry name" value="ALCOHOL-SENSITIVE RING FINGER PROTEIN 1"/>
    <property type="match status" value="1"/>
</dbReference>